<dbReference type="PANTHER" id="PTHR24421:SF40">
    <property type="entry name" value="SENSOR HISTIDINE KINASE YHCY"/>
    <property type="match status" value="1"/>
</dbReference>
<feature type="domain" description="GAF" evidence="6">
    <location>
        <begin position="27"/>
        <end position="182"/>
    </location>
</feature>
<sequence length="556" mass="63561">MPTHPSKYQKALQIQREISETLNKSTDLQEMLQLSLERLLDLMELETGWIFLTEDETSYELISSQHLPPALENNREQLMYCNEGYTDCACLQLYWEGYMNQAVNHVKCARLEEATDNDMGETRGLTHHASIPLTIRGKKIGLLNLASPGRRRFHEDDLVLLETVAYQIGAAVERTRLHLQQTEEEVHAIAHYLVDAYANAEKINRQIGNILNRSELFHKFMQELHDHLPAWTNAAIITMEQGRLTAQFCLDHHGPKEVFDVEQAINLDQPDIVRQAYIQQHMIQGHEQPLHFVSLKDHAPLYSIALPLFMPERPEEMFGVLLLSRSAVLCGHLEIGMLEVLANHLSMGIERLRLHQEWEALLVDKERNRLARDLHDSVNQKLFALSLTSRGLQGLIDEKEHTTMEAVLELQQLSKEALTDMRGLIWQRRPGHLDQGLISSLTEYAQKIGVELSIEAPDDLDLKQSCQEALWRIGQEALNNIHKHAGTSKATIIMQLDPYDFTMRVMDEGNGGAIEKRQSLGLRSMKERAEELQGFFHMNSKKGEGTTITVRVPVHK</sequence>
<accession>A0A7T6ZBZ5</accession>
<dbReference type="GO" id="GO:0000155">
    <property type="term" value="F:phosphorelay sensor kinase activity"/>
    <property type="evidence" value="ECO:0007669"/>
    <property type="project" value="InterPro"/>
</dbReference>
<dbReference type="AlphaFoldDB" id="A0A7T6ZBZ5"/>
<keyword evidence="4 8" id="KW-0418">Kinase</keyword>
<keyword evidence="9" id="KW-1185">Reference proteome</keyword>
<dbReference type="PANTHER" id="PTHR24421">
    <property type="entry name" value="NITRATE/NITRITE SENSOR PROTEIN NARX-RELATED"/>
    <property type="match status" value="1"/>
</dbReference>
<dbReference type="Pfam" id="PF02518">
    <property type="entry name" value="HATPase_c"/>
    <property type="match status" value="1"/>
</dbReference>
<evidence type="ECO:0000256" key="3">
    <source>
        <dbReference type="ARBA" id="ARBA00022679"/>
    </source>
</evidence>
<evidence type="ECO:0000256" key="5">
    <source>
        <dbReference type="ARBA" id="ARBA00023012"/>
    </source>
</evidence>
<dbReference type="InterPro" id="IPR011712">
    <property type="entry name" value="Sig_transdc_His_kin_sub3_dim/P"/>
</dbReference>
<dbReference type="KEGG" id="scib:HUG20_12835"/>
<evidence type="ECO:0000256" key="1">
    <source>
        <dbReference type="ARBA" id="ARBA00000085"/>
    </source>
</evidence>
<feature type="domain" description="Histidine kinase/HSP90-like ATPase" evidence="7">
    <location>
        <begin position="465"/>
        <end position="556"/>
    </location>
</feature>
<dbReference type="CDD" id="cd16917">
    <property type="entry name" value="HATPase_UhpB-NarQ-NarX-like"/>
    <property type="match status" value="1"/>
</dbReference>
<dbReference type="Gene3D" id="1.20.5.1930">
    <property type="match status" value="1"/>
</dbReference>
<comment type="catalytic activity">
    <reaction evidence="1">
        <text>ATP + protein L-histidine = ADP + protein N-phospho-L-histidine.</text>
        <dbReference type="EC" id="2.7.13.3"/>
    </reaction>
</comment>
<organism evidence="8 9">
    <name type="scientific">Salicibibacter cibi</name>
    <dbReference type="NCBI Taxonomy" id="2743001"/>
    <lineage>
        <taxon>Bacteria</taxon>
        <taxon>Bacillati</taxon>
        <taxon>Bacillota</taxon>
        <taxon>Bacilli</taxon>
        <taxon>Bacillales</taxon>
        <taxon>Bacillaceae</taxon>
        <taxon>Salicibibacter</taxon>
    </lineage>
</organism>
<dbReference type="EC" id="2.7.13.3" evidence="2"/>
<name>A0A7T6ZBZ5_9BACI</name>
<dbReference type="Gene3D" id="3.30.450.40">
    <property type="match status" value="2"/>
</dbReference>
<dbReference type="GO" id="GO:0016020">
    <property type="term" value="C:membrane"/>
    <property type="evidence" value="ECO:0007669"/>
    <property type="project" value="InterPro"/>
</dbReference>
<dbReference type="InterPro" id="IPR036890">
    <property type="entry name" value="HATPase_C_sf"/>
</dbReference>
<protein>
    <recommendedName>
        <fullName evidence="2">histidine kinase</fullName>
        <ecNumber evidence="2">2.7.13.3</ecNumber>
    </recommendedName>
</protein>
<dbReference type="RefSeq" id="WP_200085062.1">
    <property type="nucleotide sequence ID" value="NZ_CP054706.1"/>
</dbReference>
<dbReference type="SUPFAM" id="SSF55781">
    <property type="entry name" value="GAF domain-like"/>
    <property type="match status" value="2"/>
</dbReference>
<evidence type="ECO:0000313" key="9">
    <source>
        <dbReference type="Proteomes" id="UP000595349"/>
    </source>
</evidence>
<dbReference type="InterPro" id="IPR029016">
    <property type="entry name" value="GAF-like_dom_sf"/>
</dbReference>
<evidence type="ECO:0000256" key="2">
    <source>
        <dbReference type="ARBA" id="ARBA00012438"/>
    </source>
</evidence>
<dbReference type="Pfam" id="PF07730">
    <property type="entry name" value="HisKA_3"/>
    <property type="match status" value="1"/>
</dbReference>
<dbReference type="InterPro" id="IPR003594">
    <property type="entry name" value="HATPase_dom"/>
</dbReference>
<dbReference type="SMART" id="SM00065">
    <property type="entry name" value="GAF"/>
    <property type="match status" value="1"/>
</dbReference>
<dbReference type="InterPro" id="IPR050482">
    <property type="entry name" value="Sensor_HK_TwoCompSys"/>
</dbReference>
<dbReference type="Proteomes" id="UP000595349">
    <property type="component" value="Chromosome"/>
</dbReference>
<evidence type="ECO:0000313" key="8">
    <source>
        <dbReference type="EMBL" id="QQK80694.1"/>
    </source>
</evidence>
<dbReference type="Gene3D" id="3.30.565.10">
    <property type="entry name" value="Histidine kinase-like ATPase, C-terminal domain"/>
    <property type="match status" value="1"/>
</dbReference>
<proteinExistence type="predicted"/>
<dbReference type="Pfam" id="PF13185">
    <property type="entry name" value="GAF_2"/>
    <property type="match status" value="1"/>
</dbReference>
<keyword evidence="3" id="KW-0808">Transferase</keyword>
<evidence type="ECO:0000259" key="6">
    <source>
        <dbReference type="SMART" id="SM00065"/>
    </source>
</evidence>
<evidence type="ECO:0000259" key="7">
    <source>
        <dbReference type="SMART" id="SM00387"/>
    </source>
</evidence>
<dbReference type="GO" id="GO:0046983">
    <property type="term" value="F:protein dimerization activity"/>
    <property type="evidence" value="ECO:0007669"/>
    <property type="project" value="InterPro"/>
</dbReference>
<reference evidence="8 9" key="1">
    <citation type="submission" date="2020-06" db="EMBL/GenBank/DDBJ databases">
        <title>Genomic analysis of Salicibibacter sp. NKC21-4.</title>
        <authorList>
            <person name="Oh Y.J."/>
        </authorList>
    </citation>
    <scope>NUCLEOTIDE SEQUENCE [LARGE SCALE GENOMIC DNA]</scope>
    <source>
        <strain evidence="8 9">NKC21-4</strain>
    </source>
</reference>
<dbReference type="InterPro" id="IPR003018">
    <property type="entry name" value="GAF"/>
</dbReference>
<dbReference type="SMART" id="SM00387">
    <property type="entry name" value="HATPase_c"/>
    <property type="match status" value="1"/>
</dbReference>
<evidence type="ECO:0000256" key="4">
    <source>
        <dbReference type="ARBA" id="ARBA00022777"/>
    </source>
</evidence>
<dbReference type="EMBL" id="CP054706">
    <property type="protein sequence ID" value="QQK80694.1"/>
    <property type="molecule type" value="Genomic_DNA"/>
</dbReference>
<gene>
    <name evidence="8" type="ORF">HUG20_12835</name>
</gene>
<keyword evidence="5" id="KW-0902">Two-component regulatory system</keyword>
<dbReference type="SUPFAM" id="SSF55874">
    <property type="entry name" value="ATPase domain of HSP90 chaperone/DNA topoisomerase II/histidine kinase"/>
    <property type="match status" value="1"/>
</dbReference>